<organism evidence="1 2">
    <name type="scientific">Megalops atlanticus</name>
    <name type="common">Tarpon</name>
    <name type="synonym">Clupea gigantea</name>
    <dbReference type="NCBI Taxonomy" id="7932"/>
    <lineage>
        <taxon>Eukaryota</taxon>
        <taxon>Metazoa</taxon>
        <taxon>Chordata</taxon>
        <taxon>Craniata</taxon>
        <taxon>Vertebrata</taxon>
        <taxon>Euteleostomi</taxon>
        <taxon>Actinopterygii</taxon>
        <taxon>Neopterygii</taxon>
        <taxon>Teleostei</taxon>
        <taxon>Elopiformes</taxon>
        <taxon>Megalopidae</taxon>
        <taxon>Megalops</taxon>
    </lineage>
</organism>
<proteinExistence type="predicted"/>
<evidence type="ECO:0000313" key="1">
    <source>
        <dbReference type="EMBL" id="KAG7462789.1"/>
    </source>
</evidence>
<keyword evidence="2" id="KW-1185">Reference proteome</keyword>
<dbReference type="Proteomes" id="UP001046870">
    <property type="component" value="Chromosome 16"/>
</dbReference>
<dbReference type="EMBL" id="JAFDVH010000016">
    <property type="protein sequence ID" value="KAG7462789.1"/>
    <property type="molecule type" value="Genomic_DNA"/>
</dbReference>
<sequence>MGTVVRKERGGSLVWEFLERQVRQGHQVCLAPALRAHQALQGLKGRREGAIPVTASTRLTPGGMDKILSLGLIYLFRQPCTPKL</sequence>
<protein>
    <submittedName>
        <fullName evidence="1">Uncharacterized protein</fullName>
    </submittedName>
</protein>
<name>A0A9D3PN68_MEGAT</name>
<dbReference type="AlphaFoldDB" id="A0A9D3PN68"/>
<comment type="caution">
    <text evidence="1">The sequence shown here is derived from an EMBL/GenBank/DDBJ whole genome shotgun (WGS) entry which is preliminary data.</text>
</comment>
<reference evidence="1" key="1">
    <citation type="submission" date="2021-01" db="EMBL/GenBank/DDBJ databases">
        <authorList>
            <person name="Zahm M."/>
            <person name="Roques C."/>
            <person name="Cabau C."/>
            <person name="Klopp C."/>
            <person name="Donnadieu C."/>
            <person name="Jouanno E."/>
            <person name="Lampietro C."/>
            <person name="Louis A."/>
            <person name="Herpin A."/>
            <person name="Echchiki A."/>
            <person name="Berthelot C."/>
            <person name="Parey E."/>
            <person name="Roest-Crollius H."/>
            <person name="Braasch I."/>
            <person name="Postlethwait J."/>
            <person name="Bobe J."/>
            <person name="Montfort J."/>
            <person name="Bouchez O."/>
            <person name="Begum T."/>
            <person name="Mejri S."/>
            <person name="Adams A."/>
            <person name="Chen W.-J."/>
            <person name="Guiguen Y."/>
        </authorList>
    </citation>
    <scope>NUCLEOTIDE SEQUENCE</scope>
    <source>
        <strain evidence="1">YG-15Mar2019-1</strain>
        <tissue evidence="1">Brain</tissue>
    </source>
</reference>
<accession>A0A9D3PN68</accession>
<evidence type="ECO:0000313" key="2">
    <source>
        <dbReference type="Proteomes" id="UP001046870"/>
    </source>
</evidence>
<gene>
    <name evidence="1" type="ORF">MATL_G00188460</name>
</gene>